<dbReference type="PANTHER" id="PTHR43157">
    <property type="entry name" value="PHOSPHATIDYLINOSITOL-GLYCAN BIOSYNTHESIS CLASS F PROTEIN-RELATED"/>
    <property type="match status" value="1"/>
</dbReference>
<dbReference type="RefSeq" id="WP_100791650.1">
    <property type="nucleotide sequence ID" value="NZ_NPDQ01000007.1"/>
</dbReference>
<dbReference type="PRINTS" id="PR00081">
    <property type="entry name" value="GDHRDH"/>
</dbReference>
<dbReference type="InterPro" id="IPR002347">
    <property type="entry name" value="SDR_fam"/>
</dbReference>
<dbReference type="Gene3D" id="3.40.50.720">
    <property type="entry name" value="NAD(P)-binding Rossmann-like Domain"/>
    <property type="match status" value="1"/>
</dbReference>
<name>A0A2M9XYU0_9LEPT</name>
<reference evidence="2" key="1">
    <citation type="journal article" date="2019" name="PLoS Negl. Trop. Dis.">
        <title>Revisiting the worldwide diversity of Leptospira species in the environment.</title>
        <authorList>
            <person name="Vincent A.T."/>
            <person name="Schiettekatte O."/>
            <person name="Bourhy P."/>
            <person name="Veyrier F.J."/>
            <person name="Picardeau M."/>
        </authorList>
    </citation>
    <scope>NUCLEOTIDE SEQUENCE [LARGE SCALE GENOMIC DNA]</scope>
    <source>
        <strain evidence="2">201800277</strain>
    </source>
</reference>
<evidence type="ECO:0000313" key="2">
    <source>
        <dbReference type="EMBL" id="TGK95435.1"/>
    </source>
</evidence>
<protein>
    <submittedName>
        <fullName evidence="2">SDR family oxidoreductase</fullName>
    </submittedName>
</protein>
<dbReference type="CDD" id="cd05327">
    <property type="entry name" value="retinol-DH_like_SDR_c_like"/>
    <property type="match status" value="1"/>
</dbReference>
<dbReference type="EMBL" id="RQFP01000001">
    <property type="protein sequence ID" value="TGK95435.1"/>
    <property type="molecule type" value="Genomic_DNA"/>
</dbReference>
<evidence type="ECO:0000313" key="3">
    <source>
        <dbReference type="Proteomes" id="UP000297891"/>
    </source>
</evidence>
<keyword evidence="3" id="KW-1185">Reference proteome</keyword>
<comment type="caution">
    <text evidence="2">The sequence shown here is derived from an EMBL/GenBank/DDBJ whole genome shotgun (WGS) entry which is preliminary data.</text>
</comment>
<dbReference type="Proteomes" id="UP000297891">
    <property type="component" value="Unassembled WGS sequence"/>
</dbReference>
<dbReference type="OrthoDB" id="5786478at2"/>
<dbReference type="AlphaFoldDB" id="A0A2M9XYU0"/>
<dbReference type="InterPro" id="IPR036291">
    <property type="entry name" value="NAD(P)-bd_dom_sf"/>
</dbReference>
<dbReference type="Pfam" id="PF00106">
    <property type="entry name" value="adh_short"/>
    <property type="match status" value="1"/>
</dbReference>
<keyword evidence="1" id="KW-0560">Oxidoreductase</keyword>
<dbReference type="GO" id="GO:0016491">
    <property type="term" value="F:oxidoreductase activity"/>
    <property type="evidence" value="ECO:0007669"/>
    <property type="project" value="UniProtKB-KW"/>
</dbReference>
<proteinExistence type="predicted"/>
<dbReference type="PANTHER" id="PTHR43157:SF31">
    <property type="entry name" value="PHOSPHATIDYLINOSITOL-GLYCAN BIOSYNTHESIS CLASS F PROTEIN"/>
    <property type="match status" value="1"/>
</dbReference>
<evidence type="ECO:0000256" key="1">
    <source>
        <dbReference type="ARBA" id="ARBA00023002"/>
    </source>
</evidence>
<accession>A0A2M9XYU0</accession>
<organism evidence="2 3">
    <name type="scientific">Leptospira brenneri</name>
    <dbReference type="NCBI Taxonomy" id="2023182"/>
    <lineage>
        <taxon>Bacteria</taxon>
        <taxon>Pseudomonadati</taxon>
        <taxon>Spirochaetota</taxon>
        <taxon>Spirochaetia</taxon>
        <taxon>Leptospirales</taxon>
        <taxon>Leptospiraceae</taxon>
        <taxon>Leptospira</taxon>
    </lineage>
</organism>
<gene>
    <name evidence="2" type="ORF">EHQ30_01995</name>
</gene>
<dbReference type="SUPFAM" id="SSF51735">
    <property type="entry name" value="NAD(P)-binding Rossmann-fold domains"/>
    <property type="match status" value="1"/>
</dbReference>
<sequence>MNKVIVVTGATDGIGRVCAHSFAKNQDELILVGRNADKLAALVYSLQTTGAVVHSYIADLSSAKETFLLSETIRKNHPKIDVLLNNAGAYFDQHTLTKEGLESTFALNHLNYFVLTLGLLPSLKKAGEARIVNVASRAHMGVSLDFNDLLGAKDYSGWKQYQRSKLMNIYFSYELAERLNQTKITVNCLHPGFVKTKFGQNNEGLAKILLTFAQNVFAISEDKGAETSIFLATDPSLTSVSGKYFVKKKITKSSDESYEISARRNLWAYTEDLLKHKFSFKFPGF</sequence>